<keyword evidence="6 9" id="KW-1133">Transmembrane helix</keyword>
<evidence type="ECO:0000256" key="8">
    <source>
        <dbReference type="ARBA" id="ARBA00035655"/>
    </source>
</evidence>
<comment type="caution">
    <text evidence="10">The sequence shown here is derived from an EMBL/GenBank/DDBJ whole genome shotgun (WGS) entry which is preliminary data.</text>
</comment>
<evidence type="ECO:0000256" key="2">
    <source>
        <dbReference type="ARBA" id="ARBA00022448"/>
    </source>
</evidence>
<dbReference type="PANTHER" id="PTHR30574">
    <property type="entry name" value="INNER MEMBRANE PROTEIN YEDE"/>
    <property type="match status" value="1"/>
</dbReference>
<name>A0ABU6K8B5_9RHOO</name>
<evidence type="ECO:0000256" key="7">
    <source>
        <dbReference type="ARBA" id="ARBA00023136"/>
    </source>
</evidence>
<keyword evidence="11" id="KW-1185">Reference proteome</keyword>
<dbReference type="Proteomes" id="UP001331561">
    <property type="component" value="Unassembled WGS sequence"/>
</dbReference>
<organism evidence="10 11">
    <name type="scientific">Uliginosibacterium silvisoli</name>
    <dbReference type="NCBI Taxonomy" id="3114758"/>
    <lineage>
        <taxon>Bacteria</taxon>
        <taxon>Pseudomonadati</taxon>
        <taxon>Pseudomonadota</taxon>
        <taxon>Betaproteobacteria</taxon>
        <taxon>Rhodocyclales</taxon>
        <taxon>Zoogloeaceae</taxon>
        <taxon>Uliginosibacterium</taxon>
    </lineage>
</organism>
<evidence type="ECO:0000256" key="1">
    <source>
        <dbReference type="ARBA" id="ARBA00004429"/>
    </source>
</evidence>
<dbReference type="PANTHER" id="PTHR30574:SF1">
    <property type="entry name" value="SULPHUR TRANSPORT DOMAIN-CONTAINING PROTEIN"/>
    <property type="match status" value="1"/>
</dbReference>
<evidence type="ECO:0000256" key="3">
    <source>
        <dbReference type="ARBA" id="ARBA00022475"/>
    </source>
</evidence>
<evidence type="ECO:0000256" key="6">
    <source>
        <dbReference type="ARBA" id="ARBA00022989"/>
    </source>
</evidence>
<feature type="transmembrane region" description="Helical" evidence="9">
    <location>
        <begin position="6"/>
        <end position="29"/>
    </location>
</feature>
<evidence type="ECO:0000313" key="10">
    <source>
        <dbReference type="EMBL" id="MEC5387515.1"/>
    </source>
</evidence>
<dbReference type="EMBL" id="JAYXHS010000003">
    <property type="protein sequence ID" value="MEC5387515.1"/>
    <property type="molecule type" value="Genomic_DNA"/>
</dbReference>
<sequence length="144" mass="14634">MQVSNFTPYSALIGGLLIGSAASVLLWLTGRIAGVSGVVSRLLPWSASEGAWRLAFLFGLVAGAAAYYAFWGGAPLARATFPGWLLALGGLLVGFGTSLAGGCTSGHGVCGLGRLSLRSLVATLVFLGIGIVTVFVVRHLAGIQ</sequence>
<feature type="transmembrane region" description="Helical" evidence="9">
    <location>
        <begin position="50"/>
        <end position="71"/>
    </location>
</feature>
<keyword evidence="3" id="KW-1003">Cell membrane</keyword>
<proteinExistence type="inferred from homology"/>
<keyword evidence="7 9" id="KW-0472">Membrane</keyword>
<evidence type="ECO:0000256" key="5">
    <source>
        <dbReference type="ARBA" id="ARBA00022692"/>
    </source>
</evidence>
<dbReference type="RefSeq" id="WP_327600484.1">
    <property type="nucleotide sequence ID" value="NZ_JAYXHS010000003.1"/>
</dbReference>
<feature type="transmembrane region" description="Helical" evidence="9">
    <location>
        <begin position="83"/>
        <end position="103"/>
    </location>
</feature>
<dbReference type="InterPro" id="IPR007272">
    <property type="entry name" value="Sulf_transp_TsuA/YedE"/>
</dbReference>
<feature type="transmembrane region" description="Helical" evidence="9">
    <location>
        <begin position="115"/>
        <end position="137"/>
    </location>
</feature>
<dbReference type="Pfam" id="PF04143">
    <property type="entry name" value="Sulf_transp"/>
    <property type="match status" value="1"/>
</dbReference>
<protein>
    <submittedName>
        <fullName evidence="10">YeeE/YedE thiosulfate transporter family protein</fullName>
    </submittedName>
</protein>
<accession>A0ABU6K8B5</accession>
<reference evidence="10 11" key="1">
    <citation type="submission" date="2024-01" db="EMBL/GenBank/DDBJ databases">
        <title>Uliginosibacterium soil sp. nov.</title>
        <authorList>
            <person name="Lv Y."/>
        </authorList>
    </citation>
    <scope>NUCLEOTIDE SEQUENCE [LARGE SCALE GENOMIC DNA]</scope>
    <source>
        <strain evidence="10 11">H3</strain>
    </source>
</reference>
<comment type="similarity">
    <text evidence="8">Belongs to the TsuA/YedE (TC 9.B.102) family.</text>
</comment>
<evidence type="ECO:0000256" key="9">
    <source>
        <dbReference type="SAM" id="Phobius"/>
    </source>
</evidence>
<keyword evidence="5 9" id="KW-0812">Transmembrane</keyword>
<comment type="subcellular location">
    <subcellularLocation>
        <location evidence="1">Cell inner membrane</location>
        <topology evidence="1">Multi-pass membrane protein</topology>
    </subcellularLocation>
</comment>
<keyword evidence="2" id="KW-0813">Transport</keyword>
<evidence type="ECO:0000256" key="4">
    <source>
        <dbReference type="ARBA" id="ARBA00022519"/>
    </source>
</evidence>
<gene>
    <name evidence="10" type="ORF">VVD49_17420</name>
</gene>
<evidence type="ECO:0000313" key="11">
    <source>
        <dbReference type="Proteomes" id="UP001331561"/>
    </source>
</evidence>
<keyword evidence="4" id="KW-0997">Cell inner membrane</keyword>